<evidence type="ECO:0000313" key="3">
    <source>
        <dbReference type="Proteomes" id="UP000053958"/>
    </source>
</evidence>
<dbReference type="OrthoDB" id="10254720at2759"/>
<accession>A0A0F4Z1L4</accession>
<dbReference type="Proteomes" id="UP000053958">
    <property type="component" value="Unassembled WGS sequence"/>
</dbReference>
<protein>
    <recommendedName>
        <fullName evidence="4">PX domain-containing protein</fullName>
    </recommendedName>
</protein>
<proteinExistence type="predicted"/>
<evidence type="ECO:0000313" key="2">
    <source>
        <dbReference type="EMBL" id="KKA23753.1"/>
    </source>
</evidence>
<dbReference type="EMBL" id="LASV01000087">
    <property type="protein sequence ID" value="KKA23753.1"/>
    <property type="molecule type" value="Genomic_DNA"/>
</dbReference>
<feature type="compositionally biased region" description="Basic and acidic residues" evidence="1">
    <location>
        <begin position="25"/>
        <end position="38"/>
    </location>
</feature>
<keyword evidence="3" id="KW-1185">Reference proteome</keyword>
<evidence type="ECO:0008006" key="4">
    <source>
        <dbReference type="Google" id="ProtNLM"/>
    </source>
</evidence>
<organism evidence="2 3">
    <name type="scientific">Rasamsonia emersonii (strain ATCC 16479 / CBS 393.64 / IMI 116815)</name>
    <dbReference type="NCBI Taxonomy" id="1408163"/>
    <lineage>
        <taxon>Eukaryota</taxon>
        <taxon>Fungi</taxon>
        <taxon>Dikarya</taxon>
        <taxon>Ascomycota</taxon>
        <taxon>Pezizomycotina</taxon>
        <taxon>Eurotiomycetes</taxon>
        <taxon>Eurotiomycetidae</taxon>
        <taxon>Eurotiales</taxon>
        <taxon>Trichocomaceae</taxon>
        <taxon>Rasamsonia</taxon>
    </lineage>
</organism>
<sequence length="237" mass="25519">MEHPGNEETGPTDPSPVVQHLQSPSEERQPQPDHHEDIVITATAAGGVSASNGTALSASSVADGQATKERPISDVVPPYWRHHRNASRASQTSIDTAISKPAITLEDHTEDPNSDTSRGLWAKSVTIDDHVVVHGKTGVGAYVVWICKIEMLEVGRSHDDSDEILRVRRAAKSTACGLPARKERLAASSSEECSLASLWHLRGLAELHSNSRSSCVLLNPEFSGSPVLKDFLFSHLG</sequence>
<feature type="region of interest" description="Disordered" evidence="1">
    <location>
        <begin position="1"/>
        <end position="40"/>
    </location>
</feature>
<name>A0A0F4Z1L4_RASE3</name>
<comment type="caution">
    <text evidence="2">The sequence shown here is derived from an EMBL/GenBank/DDBJ whole genome shotgun (WGS) entry which is preliminary data.</text>
</comment>
<evidence type="ECO:0000256" key="1">
    <source>
        <dbReference type="SAM" id="MobiDB-lite"/>
    </source>
</evidence>
<dbReference type="RefSeq" id="XP_013330365.1">
    <property type="nucleotide sequence ID" value="XM_013474911.1"/>
</dbReference>
<dbReference type="AlphaFoldDB" id="A0A0F4Z1L4"/>
<reference evidence="2 3" key="1">
    <citation type="submission" date="2015-04" db="EMBL/GenBank/DDBJ databases">
        <authorList>
            <person name="Heijne W.H."/>
            <person name="Fedorova N.D."/>
            <person name="Nierman W.C."/>
            <person name="Vollebregt A.W."/>
            <person name="Zhao Z."/>
            <person name="Wu L."/>
            <person name="Kumar M."/>
            <person name="Stam H."/>
            <person name="van den Berg M.A."/>
            <person name="Pel H.J."/>
        </authorList>
    </citation>
    <scope>NUCLEOTIDE SEQUENCE [LARGE SCALE GENOMIC DNA]</scope>
    <source>
        <strain evidence="2 3">CBS 393.64</strain>
    </source>
</reference>
<dbReference type="GeneID" id="25314556"/>
<gene>
    <name evidence="2" type="ORF">T310_2205</name>
</gene>